<gene>
    <name evidence="1" type="ORF">RFI_04883</name>
</gene>
<name>X6P2D1_RETFI</name>
<proteinExistence type="predicted"/>
<organism evidence="1 2">
    <name type="scientific">Reticulomyxa filosa</name>
    <dbReference type="NCBI Taxonomy" id="46433"/>
    <lineage>
        <taxon>Eukaryota</taxon>
        <taxon>Sar</taxon>
        <taxon>Rhizaria</taxon>
        <taxon>Retaria</taxon>
        <taxon>Foraminifera</taxon>
        <taxon>Monothalamids</taxon>
        <taxon>Reticulomyxidae</taxon>
        <taxon>Reticulomyxa</taxon>
    </lineage>
</organism>
<comment type="caution">
    <text evidence="1">The sequence shown here is derived from an EMBL/GenBank/DDBJ whole genome shotgun (WGS) entry which is preliminary data.</text>
</comment>
<evidence type="ECO:0000313" key="2">
    <source>
        <dbReference type="Proteomes" id="UP000023152"/>
    </source>
</evidence>
<sequence length="146" mass="17707">MISMKLNKRQINDITQFLVYNFEKDIHTEWIEILFKANERQLNNIFHYLNKKIMINNNKAFYSHYKILKTILSKQRNLQMSDTFEFLRNGLNNENDDIQDIFKFLIDELNNENDNIRKSYVNGIEMIESKLNEAQLNKFIYCIEIE</sequence>
<dbReference type="EMBL" id="ASPP01004373">
    <property type="protein sequence ID" value="ETO32234.1"/>
    <property type="molecule type" value="Genomic_DNA"/>
</dbReference>
<keyword evidence="2" id="KW-1185">Reference proteome</keyword>
<protein>
    <submittedName>
        <fullName evidence="1">Uncharacterized protein</fullName>
    </submittedName>
</protein>
<dbReference type="Proteomes" id="UP000023152">
    <property type="component" value="Unassembled WGS sequence"/>
</dbReference>
<reference evidence="1 2" key="1">
    <citation type="journal article" date="2013" name="Curr. Biol.">
        <title>The Genome of the Foraminiferan Reticulomyxa filosa.</title>
        <authorList>
            <person name="Glockner G."/>
            <person name="Hulsmann N."/>
            <person name="Schleicher M."/>
            <person name="Noegel A.A."/>
            <person name="Eichinger L."/>
            <person name="Gallinger C."/>
            <person name="Pawlowski J."/>
            <person name="Sierra R."/>
            <person name="Euteneuer U."/>
            <person name="Pillet L."/>
            <person name="Moustafa A."/>
            <person name="Platzer M."/>
            <person name="Groth M."/>
            <person name="Szafranski K."/>
            <person name="Schliwa M."/>
        </authorList>
    </citation>
    <scope>NUCLEOTIDE SEQUENCE [LARGE SCALE GENOMIC DNA]</scope>
</reference>
<dbReference type="AlphaFoldDB" id="X6P2D1"/>
<evidence type="ECO:0000313" key="1">
    <source>
        <dbReference type="EMBL" id="ETO32234.1"/>
    </source>
</evidence>
<accession>X6P2D1</accession>